<dbReference type="eggNOG" id="COG1198">
    <property type="taxonomic scope" value="Bacteria"/>
</dbReference>
<evidence type="ECO:0000259" key="2">
    <source>
        <dbReference type="Pfam" id="PF18741"/>
    </source>
</evidence>
<evidence type="ECO:0000313" key="4">
    <source>
        <dbReference type="Proteomes" id="UP000004367"/>
    </source>
</evidence>
<dbReference type="eggNOG" id="COG2852">
    <property type="taxonomic scope" value="Bacteria"/>
</dbReference>
<evidence type="ECO:0000313" key="3">
    <source>
        <dbReference type="EMBL" id="GAB48709.1"/>
    </source>
</evidence>
<dbReference type="PANTHER" id="PTHR43788">
    <property type="entry name" value="DNA2/NAM7 HELICASE FAMILY MEMBER"/>
    <property type="match status" value="1"/>
</dbReference>
<feature type="compositionally biased region" description="Pro residues" evidence="1">
    <location>
        <begin position="17"/>
        <end position="33"/>
    </location>
</feature>
<organism evidence="3 4">
    <name type="scientific">Mobilicoccus pelagius NBRC 104925</name>
    <dbReference type="NCBI Taxonomy" id="1089455"/>
    <lineage>
        <taxon>Bacteria</taxon>
        <taxon>Bacillati</taxon>
        <taxon>Actinomycetota</taxon>
        <taxon>Actinomycetes</taxon>
        <taxon>Micrococcales</taxon>
        <taxon>Dermatophilaceae</taxon>
        <taxon>Mobilicoccus</taxon>
    </lineage>
</organism>
<name>H5USK1_9MICO</name>
<feature type="region of interest" description="Disordered" evidence="1">
    <location>
        <begin position="1"/>
        <end position="77"/>
    </location>
</feature>
<dbReference type="EMBL" id="BAFE01000056">
    <property type="protein sequence ID" value="GAB48709.1"/>
    <property type="molecule type" value="Genomic_DNA"/>
</dbReference>
<dbReference type="Proteomes" id="UP000004367">
    <property type="component" value="Unassembled WGS sequence"/>
</dbReference>
<proteinExistence type="predicted"/>
<dbReference type="Gene3D" id="3.40.50.300">
    <property type="entry name" value="P-loop containing nucleotide triphosphate hydrolases"/>
    <property type="match status" value="3"/>
</dbReference>
<accession>H5USK1</accession>
<dbReference type="InterPro" id="IPR027417">
    <property type="entry name" value="P-loop_NTPase"/>
</dbReference>
<gene>
    <name evidence="3" type="ORF">MOPEL_078_00980</name>
</gene>
<comment type="caution">
    <text evidence="3">The sequence shown here is derived from an EMBL/GenBank/DDBJ whole genome shotgun (WGS) entry which is preliminary data.</text>
</comment>
<dbReference type="GO" id="GO:0043139">
    <property type="term" value="F:5'-3' DNA helicase activity"/>
    <property type="evidence" value="ECO:0007669"/>
    <property type="project" value="TreeGrafter"/>
</dbReference>
<dbReference type="Pfam" id="PF18741">
    <property type="entry name" value="MTES_1575"/>
    <property type="match status" value="1"/>
</dbReference>
<dbReference type="Pfam" id="PF13245">
    <property type="entry name" value="AAA_19"/>
    <property type="match status" value="1"/>
</dbReference>
<reference evidence="3 4" key="1">
    <citation type="submission" date="2012-02" db="EMBL/GenBank/DDBJ databases">
        <title>Whole genome shotgun sequence of Mobilicoccus pelagius NBRC 104925.</title>
        <authorList>
            <person name="Yoshida Y."/>
            <person name="Hosoyama A."/>
            <person name="Tsuchikane K."/>
            <person name="Katsumata H."/>
            <person name="Yamazaki S."/>
            <person name="Fujita N."/>
        </authorList>
    </citation>
    <scope>NUCLEOTIDE SEQUENCE [LARGE SCALE GENOMIC DNA]</scope>
    <source>
        <strain evidence="3 4">NBRC 104925</strain>
    </source>
</reference>
<evidence type="ECO:0000256" key="1">
    <source>
        <dbReference type="SAM" id="MobiDB-lite"/>
    </source>
</evidence>
<feature type="compositionally biased region" description="Low complexity" evidence="1">
    <location>
        <begin position="34"/>
        <end position="52"/>
    </location>
</feature>
<dbReference type="InterPro" id="IPR011335">
    <property type="entry name" value="Restrct_endonuc-II-like"/>
</dbReference>
<dbReference type="InterPro" id="IPR049468">
    <property type="entry name" value="Restrct_endonuc-II-like_dom"/>
</dbReference>
<dbReference type="PANTHER" id="PTHR43788:SF8">
    <property type="entry name" value="DNA-BINDING PROTEIN SMUBP-2"/>
    <property type="match status" value="1"/>
</dbReference>
<sequence length="1343" mass="144087">MSAPAGTIAGVSRSPSLPEPTPLGPSPVPPTVDAPPSTQVAGADVPAAGVAGEARDDVVAPAPTTYDERPQAPSGGFRDEIVADVVKGWRHELADLGGPNTLLWYRDLPAGTLDLTTVHPGGVSMLMAGGSTRLSHLVRERSAFVEARRRAHAIREKSLELREERGLVTCFMALGMATWDAPGPRAPQAPVLLRRCEIHPVDAAGSDFDLDLGTDVEVNPVLLNYLSFEQGIDLDPVALAALAAVSTRFDPMRVFRELSRVCSFLPGFTVHDRRVVSTFSYTKLPMVSDLTQQGMALGDHDVLAALAAVPGAPRLDAPVEDGPLDPGEELLALDADSTQSRAVLDVRRGRDIALVGGPGTGKSRTVANIVAALAAEGKSVLYVTSARRNLQAVTARLDEAGLSGFVLDAHGDLPDAQAVAREVVTALDRRRPAREPDTRGLREQLRDVSAEVDSALAAVHAPRAPWGVSVFEARGALAAQNELPDPPTSDVVLTPEVLAGVDADQVRVVGELLASVAAADGWSADWPADPWYRAWVVDEEEAAKARRLVEELAGGRLARARAALDATLVEAGLPPAETPDHWDGALDLMFGVRKTLQVLPEDVYLQPLDYLLGATADRQYRQERGLFISWRTRRDLRRRAESLLNPDTPVDQLHDVLSAAHEQRTAWIAWSGTDDPPRVPSTLDASRRLWDDLEADLRWLSERLETTAAGGDLFAVTVDELVARIDDLARHSDRIAVLPRVSAALDRALAAGFGAVVTDLATRHVPAARIPAEVERIWWRSLLHRIGTEDPRVGAHDGDRLRGLVDEYVRLDHDHLRASRDEVRLGVARRLHDAAEGHAREQQIVRYAASGTGAGVSATELFAQTHDLLLDVKPCWAMSPQVVASLVPVGRWFDVVVVDEAAQLLVSHAVSAISRARHVVVVGDDRQPAPLPYSTVSAQLGEEADPDESVPFAAGPTLLDAATDVLGVRRLTTVHAEVDESLLSFANHVVYDSTLVTTPGTRPTSPLQLVVAGRNEVESETEAGVLTVPGRDGDVMLDAPALESAEAATVIRLVREHLRQRPEESLLVVTLSSGRAEGIRAAMETAAELDTDLRAWLAGPGSDADRIVHVDRVVGARCDAVILALGYAPGHDGSLPRRFGRLEAEGGDRVLAAALAIATRRVTVVSEIAPEDFGDRRPSTPGAALLRDFLAHIELQHHRAEVAQQPGATDPAAPPAAATATSGETSLLLRGLAAALDEDDLEVHPRFGTGPRRVDLAVGEPDAPRPVVAVHLDGREHASITDIRDRERVRAELLNRAGWEVVRVWSADLLDDPAGAVPMIREGIRAVDARTVLRRRRTSGGHA</sequence>
<protein>
    <recommendedName>
        <fullName evidence="2">Restriction endonuclease type II-like domain-containing protein</fullName>
    </recommendedName>
</protein>
<dbReference type="SUPFAM" id="SSF52540">
    <property type="entry name" value="P-loop containing nucleoside triphosphate hydrolases"/>
    <property type="match status" value="1"/>
</dbReference>
<dbReference type="STRING" id="1089455.MOPEL_078_00980"/>
<dbReference type="eggNOG" id="COG1112">
    <property type="taxonomic scope" value="Bacteria"/>
</dbReference>
<keyword evidence="4" id="KW-1185">Reference proteome</keyword>
<feature type="domain" description="Restriction endonuclease type II-like" evidence="2">
    <location>
        <begin position="1233"/>
        <end position="1322"/>
    </location>
</feature>
<dbReference type="SUPFAM" id="SSF52980">
    <property type="entry name" value="Restriction endonuclease-like"/>
    <property type="match status" value="1"/>
</dbReference>
<dbReference type="InterPro" id="IPR050534">
    <property type="entry name" value="Coronavir_polyprotein_1ab"/>
</dbReference>